<dbReference type="OrthoDB" id="246406at2759"/>
<keyword evidence="4 7" id="KW-0931">ER-Golgi transport</keyword>
<dbReference type="EMBL" id="VLTM01000018">
    <property type="protein sequence ID" value="KAA0164252.1"/>
    <property type="molecule type" value="Genomic_DNA"/>
</dbReference>
<dbReference type="SUPFAM" id="SSF64356">
    <property type="entry name" value="SNARE-like"/>
    <property type="match status" value="1"/>
</dbReference>
<dbReference type="GO" id="GO:0006888">
    <property type="term" value="P:endoplasmic reticulum to Golgi vesicle-mediated transport"/>
    <property type="evidence" value="ECO:0007669"/>
    <property type="project" value="UniProtKB-UniRule"/>
</dbReference>
<evidence type="ECO:0000256" key="4">
    <source>
        <dbReference type="ARBA" id="ARBA00022892"/>
    </source>
</evidence>
<evidence type="ECO:0000256" key="7">
    <source>
        <dbReference type="RuleBase" id="RU366065"/>
    </source>
</evidence>
<keyword evidence="2 7" id="KW-0813">Transport</keyword>
<dbReference type="InterPro" id="IPR011012">
    <property type="entry name" value="Longin-like_dom_sf"/>
</dbReference>
<dbReference type="EMBL" id="VLTL01000027">
    <property type="protein sequence ID" value="KAA0168720.1"/>
    <property type="molecule type" value="Genomic_DNA"/>
</dbReference>
<evidence type="ECO:0000313" key="11">
    <source>
        <dbReference type="EMBL" id="KAA0178265.1"/>
    </source>
</evidence>
<comment type="similarity">
    <text evidence="6">Belongs to the TRAPP small subunits family. TRAPPC4 subfamily.</text>
</comment>
<dbReference type="EMBL" id="VLTN01000018">
    <property type="protein sequence ID" value="KAA0152905.1"/>
    <property type="molecule type" value="Genomic_DNA"/>
</dbReference>
<evidence type="ECO:0000313" key="9">
    <source>
        <dbReference type="EMBL" id="KAA0164252.1"/>
    </source>
</evidence>
<evidence type="ECO:0000313" key="14">
    <source>
        <dbReference type="Proteomes" id="UP000324907"/>
    </source>
</evidence>
<keyword evidence="3 7" id="KW-0256">Endoplasmic reticulum</keyword>
<name>A0A5A8DY52_CAFRO</name>
<dbReference type="PANTHER" id="PTHR23249:SF15">
    <property type="entry name" value="TRAFFICKING PROTEIN PARTICLE COMPLEX SUBUNIT 4"/>
    <property type="match status" value="1"/>
</dbReference>
<dbReference type="SMART" id="SM01399">
    <property type="entry name" value="Sybindin"/>
    <property type="match status" value="1"/>
</dbReference>
<organism evidence="10 14">
    <name type="scientific">Cafeteria roenbergensis</name>
    <name type="common">Marine flagellate</name>
    <dbReference type="NCBI Taxonomy" id="33653"/>
    <lineage>
        <taxon>Eukaryota</taxon>
        <taxon>Sar</taxon>
        <taxon>Stramenopiles</taxon>
        <taxon>Bigyra</taxon>
        <taxon>Opalozoa</taxon>
        <taxon>Bicosoecida</taxon>
        <taxon>Cafeteriaceae</taxon>
        <taxon>Cafeteria</taxon>
    </lineage>
</organism>
<dbReference type="GO" id="GO:0005794">
    <property type="term" value="C:Golgi apparatus"/>
    <property type="evidence" value="ECO:0007669"/>
    <property type="project" value="UniProtKB-SubCell"/>
</dbReference>
<keyword evidence="13" id="KW-1185">Reference proteome</keyword>
<dbReference type="EMBL" id="VLTO01000001">
    <property type="protein sequence ID" value="KAA0178265.1"/>
    <property type="molecule type" value="Genomic_DNA"/>
</dbReference>
<evidence type="ECO:0000313" key="10">
    <source>
        <dbReference type="EMBL" id="KAA0168720.1"/>
    </source>
</evidence>
<dbReference type="AlphaFoldDB" id="A0A5A8DY52"/>
<evidence type="ECO:0000256" key="5">
    <source>
        <dbReference type="ARBA" id="ARBA00023034"/>
    </source>
</evidence>
<dbReference type="Gene3D" id="3.30.450.70">
    <property type="match status" value="1"/>
</dbReference>
<comment type="caution">
    <text evidence="10">The sequence shown here is derived from an EMBL/GenBank/DDBJ whole genome shotgun (WGS) entry which is preliminary data.</text>
</comment>
<proteinExistence type="inferred from homology"/>
<dbReference type="Proteomes" id="UP000324907">
    <property type="component" value="Unassembled WGS sequence"/>
</dbReference>
<comment type="subcellular location">
    <subcellularLocation>
        <location evidence="7">Endoplasmic reticulum</location>
    </subcellularLocation>
    <subcellularLocation>
        <location evidence="7">Golgi apparatus</location>
        <location evidence="7">cis-Golgi network</location>
    </subcellularLocation>
    <subcellularLocation>
        <location evidence="1">Golgi apparatus</location>
    </subcellularLocation>
</comment>
<dbReference type="GO" id="GO:0005783">
    <property type="term" value="C:endoplasmic reticulum"/>
    <property type="evidence" value="ECO:0007669"/>
    <property type="project" value="UniProtKB-SubCell"/>
</dbReference>
<evidence type="ECO:0000313" key="12">
    <source>
        <dbReference type="Proteomes" id="UP000322899"/>
    </source>
</evidence>
<evidence type="ECO:0000256" key="2">
    <source>
        <dbReference type="ARBA" id="ARBA00022448"/>
    </source>
</evidence>
<keyword evidence="5 7" id="KW-0333">Golgi apparatus</keyword>
<dbReference type="Proteomes" id="UP000322899">
    <property type="component" value="Unassembled WGS sequence"/>
</dbReference>
<gene>
    <name evidence="11" type="ORF">FNF27_00118</name>
    <name evidence="10" type="ORF">FNF28_02457</name>
    <name evidence="8" type="ORF">FNF29_03429</name>
    <name evidence="9" type="ORF">FNF31_02488</name>
</gene>
<evidence type="ECO:0000313" key="13">
    <source>
        <dbReference type="Proteomes" id="UP000323011"/>
    </source>
</evidence>
<evidence type="ECO:0000256" key="1">
    <source>
        <dbReference type="ARBA" id="ARBA00004555"/>
    </source>
</evidence>
<evidence type="ECO:0000313" key="8">
    <source>
        <dbReference type="EMBL" id="KAA0152905.1"/>
    </source>
</evidence>
<dbReference type="Proteomes" id="UP000323011">
    <property type="component" value="Unassembled WGS sequence"/>
</dbReference>
<dbReference type="GO" id="GO:0030008">
    <property type="term" value="C:TRAPP complex"/>
    <property type="evidence" value="ECO:0007669"/>
    <property type="project" value="UniProtKB-UniRule"/>
</dbReference>
<dbReference type="OMA" id="MPIRTEG"/>
<dbReference type="InterPro" id="IPR007233">
    <property type="entry name" value="TRAPPC"/>
</dbReference>
<reference evidence="12 13" key="1">
    <citation type="submission" date="2019-07" db="EMBL/GenBank/DDBJ databases">
        <title>Genomes of Cafeteria roenbergensis.</title>
        <authorList>
            <person name="Fischer M.G."/>
            <person name="Hackl T."/>
            <person name="Roman M."/>
        </authorList>
    </citation>
    <scope>NUCLEOTIDE SEQUENCE [LARGE SCALE GENOMIC DNA]</scope>
    <source>
        <strain evidence="8 13">BVI</strain>
        <strain evidence="9 15">Cflag</strain>
        <strain evidence="11 12">E4-10P</strain>
        <strain evidence="10 14">RCC970-E3</strain>
    </source>
</reference>
<dbReference type="PANTHER" id="PTHR23249">
    <property type="entry name" value="TRAFFICKING PROTEIN PARTICLE COMPLEX SUBUNIT"/>
    <property type="match status" value="1"/>
</dbReference>
<comment type="subunit">
    <text evidence="7">Part of the multisubunit transport protein particle (TRAPP) complex.</text>
</comment>
<sequence length="145" mass="15782">MAAAATSRLYYSVYVINKSGSISYERWVSPLPAPETTANDHIRMASTLHTVYNMAAQVAPEGTSGIREVRTSAVTIFTLPTPTGITFVVTAPPDTRVKVADAAVLFRRLYRSYADIILKDPFANPDQPIRSADFTAAVVDIMSGR</sequence>
<dbReference type="Proteomes" id="UP000325113">
    <property type="component" value="Unassembled WGS sequence"/>
</dbReference>
<protein>
    <recommendedName>
        <fullName evidence="7">Trafficking protein particle complex subunit</fullName>
    </recommendedName>
</protein>
<evidence type="ECO:0000256" key="3">
    <source>
        <dbReference type="ARBA" id="ARBA00022824"/>
    </source>
</evidence>
<dbReference type="Pfam" id="PF04099">
    <property type="entry name" value="Sybindin"/>
    <property type="match status" value="1"/>
</dbReference>
<accession>A0A5A8DY52</accession>
<evidence type="ECO:0000313" key="15">
    <source>
        <dbReference type="Proteomes" id="UP000325113"/>
    </source>
</evidence>
<evidence type="ECO:0000256" key="6">
    <source>
        <dbReference type="ARBA" id="ARBA00038179"/>
    </source>
</evidence>